<keyword evidence="1" id="KW-1133">Transmembrane helix</keyword>
<dbReference type="Pfam" id="PF09527">
    <property type="entry name" value="ATPase_gene1"/>
    <property type="match status" value="1"/>
</dbReference>
<protein>
    <submittedName>
        <fullName evidence="2">Putative F0F1-ATPase subunit (ATPase_gene1)</fullName>
    </submittedName>
</protein>
<gene>
    <name evidence="2" type="ordered locus">Halha_2467</name>
</gene>
<keyword evidence="3" id="KW-1185">Reference proteome</keyword>
<proteinExistence type="predicted"/>
<dbReference type="RefSeq" id="WP_015328055.1">
    <property type="nucleotide sequence ID" value="NC_019978.1"/>
</dbReference>
<dbReference type="InterPro" id="IPR032820">
    <property type="entry name" value="ATPase_put"/>
</dbReference>
<feature type="transmembrane region" description="Helical" evidence="1">
    <location>
        <begin position="38"/>
        <end position="58"/>
    </location>
</feature>
<keyword evidence="1" id="KW-0812">Transmembrane</keyword>
<dbReference type="EMBL" id="CP003359">
    <property type="protein sequence ID" value="AGB42341.1"/>
    <property type="molecule type" value="Genomic_DNA"/>
</dbReference>
<evidence type="ECO:0000313" key="2">
    <source>
        <dbReference type="EMBL" id="AGB42341.1"/>
    </source>
</evidence>
<dbReference type="Proteomes" id="UP000010880">
    <property type="component" value="Chromosome"/>
</dbReference>
<accession>L0KBH2</accession>
<reference evidence="3" key="1">
    <citation type="submission" date="2012-02" db="EMBL/GenBank/DDBJ databases">
        <title>The complete genome of Halobacteroides halobius DSM 5150.</title>
        <authorList>
            <person name="Lucas S."/>
            <person name="Copeland A."/>
            <person name="Lapidus A."/>
            <person name="Glavina del Rio T."/>
            <person name="Dalin E."/>
            <person name="Tice H."/>
            <person name="Bruce D."/>
            <person name="Goodwin L."/>
            <person name="Pitluck S."/>
            <person name="Peters L."/>
            <person name="Mikhailova N."/>
            <person name="Gu W."/>
            <person name="Kyrpides N."/>
            <person name="Mavromatis K."/>
            <person name="Ivanova N."/>
            <person name="Brettin T."/>
            <person name="Detter J.C."/>
            <person name="Han C."/>
            <person name="Larimer F."/>
            <person name="Land M."/>
            <person name="Hauser L."/>
            <person name="Markowitz V."/>
            <person name="Cheng J.-F."/>
            <person name="Hugenholtz P."/>
            <person name="Woyke T."/>
            <person name="Wu D."/>
            <person name="Tindall B."/>
            <person name="Pomrenke H."/>
            <person name="Brambilla E."/>
            <person name="Klenk H.-P."/>
            <person name="Eisen J.A."/>
        </authorList>
    </citation>
    <scope>NUCLEOTIDE SEQUENCE [LARGE SCALE GENOMIC DNA]</scope>
    <source>
        <strain evidence="3">ATCC 35273 / DSM 5150 / MD-1</strain>
    </source>
</reference>
<keyword evidence="1" id="KW-0472">Membrane</keyword>
<evidence type="ECO:0000256" key="1">
    <source>
        <dbReference type="SAM" id="Phobius"/>
    </source>
</evidence>
<dbReference type="KEGG" id="hhl:Halha_2467"/>
<dbReference type="HOGENOM" id="CLU_137927_5_3_9"/>
<organism evidence="2 3">
    <name type="scientific">Halobacteroides halobius (strain ATCC 35273 / DSM 5150 / MD-1)</name>
    <dbReference type="NCBI Taxonomy" id="748449"/>
    <lineage>
        <taxon>Bacteria</taxon>
        <taxon>Bacillati</taxon>
        <taxon>Bacillota</taxon>
        <taxon>Clostridia</taxon>
        <taxon>Halanaerobiales</taxon>
        <taxon>Halobacteroidaceae</taxon>
        <taxon>Halobacteroides</taxon>
    </lineage>
</organism>
<name>L0KBH2_HALHC</name>
<dbReference type="STRING" id="748449.Halha_2467"/>
<evidence type="ECO:0000313" key="3">
    <source>
        <dbReference type="Proteomes" id="UP000010880"/>
    </source>
</evidence>
<feature type="transmembrane region" description="Helical" evidence="1">
    <location>
        <begin position="12"/>
        <end position="32"/>
    </location>
</feature>
<dbReference type="OrthoDB" id="1708087at2"/>
<sequence>MKDKIGILKALALLSQVGITIIVPIIAGVWLGNYLDQLLGTNILFLILCILSGVFIGFRNAYKLLASQQDSGK</sequence>
<dbReference type="AlphaFoldDB" id="L0KBH2"/>